<evidence type="ECO:0000313" key="2">
    <source>
        <dbReference type="Proteomes" id="UP000503166"/>
    </source>
</evidence>
<organism evidence="1 2">
    <name type="scientific">Streptococcus ruminicola</name>
    <dbReference type="NCBI Taxonomy" id="2686210"/>
    <lineage>
        <taxon>Bacteria</taxon>
        <taxon>Bacillati</taxon>
        <taxon>Bacillota</taxon>
        <taxon>Bacilli</taxon>
        <taxon>Lactobacillales</taxon>
        <taxon>Streptococcaceae</taxon>
        <taxon>Streptococcus</taxon>
    </lineage>
</organism>
<sequence length="46" mass="5259">MNKKAKADLPDWWNDITFEVVEKKTMATQLAGKEPKGNIAEEVINR</sequence>
<dbReference type="Proteomes" id="UP000503166">
    <property type="component" value="Chromosome"/>
</dbReference>
<protein>
    <submittedName>
        <fullName evidence="1">Uncharacterized protein</fullName>
    </submittedName>
</protein>
<dbReference type="EMBL" id="CP046919">
    <property type="protein sequence ID" value="QIM45680.1"/>
    <property type="molecule type" value="Genomic_DNA"/>
</dbReference>
<name>A0A6G8HXW4_9STRE</name>
<proteinExistence type="predicted"/>
<dbReference type="KEGG" id="srum:GPZ88_00805"/>
<reference evidence="1 2" key="1">
    <citation type="submission" date="2019-12" db="EMBL/GenBank/DDBJ databases">
        <title>Complete genome sequence of Streptococcus sp. CNU G2 isolated frome Bos taurus coreanae.</title>
        <authorList>
            <person name="Park S.Y."/>
            <person name="Kim J.H."/>
            <person name="Seo S.W."/>
        </authorList>
    </citation>
    <scope>NUCLEOTIDE SEQUENCE [LARGE SCALE GENOMIC DNA]</scope>
    <source>
        <strain evidence="1 2">CNU G2</strain>
    </source>
</reference>
<dbReference type="AlphaFoldDB" id="A0A6G8HXW4"/>
<dbReference type="RefSeq" id="WP_166042976.1">
    <property type="nucleotide sequence ID" value="NZ_CP046919.1"/>
</dbReference>
<evidence type="ECO:0000313" key="1">
    <source>
        <dbReference type="EMBL" id="QIM45680.1"/>
    </source>
</evidence>
<accession>A0A6G8HXW4</accession>
<gene>
    <name evidence="1" type="ORF">GPZ88_00805</name>
</gene>